<dbReference type="Pfam" id="PF20153">
    <property type="entry name" value="DUF6535"/>
    <property type="match status" value="1"/>
</dbReference>
<keyword evidence="2" id="KW-0812">Transmembrane</keyword>
<dbReference type="EMBL" id="JASBNA010000087">
    <property type="protein sequence ID" value="KAK7677502.1"/>
    <property type="molecule type" value="Genomic_DNA"/>
</dbReference>
<name>A0AAW0FJV4_9APHY</name>
<keyword evidence="2" id="KW-0472">Membrane</keyword>
<evidence type="ECO:0000259" key="3">
    <source>
        <dbReference type="Pfam" id="PF20153"/>
    </source>
</evidence>
<comment type="caution">
    <text evidence="4">The sequence shown here is derived from an EMBL/GenBank/DDBJ whole genome shotgun (WGS) entry which is preliminary data.</text>
</comment>
<keyword evidence="5" id="KW-1185">Reference proteome</keyword>
<dbReference type="AlphaFoldDB" id="A0AAW0FJV4"/>
<feature type="domain" description="DUF6535" evidence="3">
    <location>
        <begin position="141"/>
        <end position="319"/>
    </location>
</feature>
<feature type="transmembrane region" description="Helical" evidence="2">
    <location>
        <begin position="291"/>
        <end position="313"/>
    </location>
</feature>
<feature type="compositionally biased region" description="Basic and acidic residues" evidence="1">
    <location>
        <begin position="82"/>
        <end position="95"/>
    </location>
</feature>
<feature type="compositionally biased region" description="Polar residues" evidence="1">
    <location>
        <begin position="1"/>
        <end position="20"/>
    </location>
</feature>
<dbReference type="InterPro" id="IPR045338">
    <property type="entry name" value="DUF6535"/>
</dbReference>
<sequence>MPASSIISELSRSIDSSAQDDSVPLILPKGITRPPSAASTFSWWSRRGKSRSVTTSRNGSVSIDHSQSSLRKVEQVEQELETEAHKPRSEAKDDMSLLAEKNNYRRSSAEPEVEVDKDARKAREIYDTVQKVQIEPDRKGWARLSDVYHKYDEDRIRDTKEDIDTLLVFAGLFSAVLSAFIIETYPNLQENSGDTNTRVLTQISSQLASLSITNNFVNSTKPSYTPSPFIPPATFVRINTLWSCSLVISLITASFGILVKQWLHEYMAQATQTPLYRLRVRFFRSEGLEKWHVFELAAALPLLLQVALLLFFIGLSEFLRELNPVVGWTTTFLVLVWLIIFSFTTLAPTLSSQCPYKTPILKGPLHYLRPIFQGIWDPCLNHAVRATRFLLYVPEAYSAATSYGLRYLQCSYAHQKLDHLRKRLVIFRQSLQDWSCERFPEEEIVQKIDDSDLDIIVSAEPVFLEEQLKRTISECSDGMELSAIYRYYKAIRGSDKTSPVTNCWRFTLPPEARIGLKGVGETILIHKSRDPRTDRSWPQVLESIIADDKSGPWWNQLPALFIQLIQSSVEWGAVPIFLILYTSAGQQTFNRWNMYQNCRLGKRADDVQYIDNLIATTRLLKDELWPHRLSITPSKHIQELIKTHNLDEDIFALCYTFSMMLLLASPEAIEQRKGDVKVLTSDILAILEQDLPLLHSVTRITDDQLDSSMAALTAIQEQYCSEAVNGDLISKLATLKPLVWEMILGQRMSV</sequence>
<gene>
    <name evidence="4" type="ORF">QCA50_019508</name>
</gene>
<feature type="compositionally biased region" description="Polar residues" evidence="1">
    <location>
        <begin position="51"/>
        <end position="70"/>
    </location>
</feature>
<accession>A0AAW0FJV4</accession>
<feature type="transmembrane region" description="Helical" evidence="2">
    <location>
        <begin position="325"/>
        <end position="347"/>
    </location>
</feature>
<organism evidence="4 5">
    <name type="scientific">Cerrena zonata</name>
    <dbReference type="NCBI Taxonomy" id="2478898"/>
    <lineage>
        <taxon>Eukaryota</taxon>
        <taxon>Fungi</taxon>
        <taxon>Dikarya</taxon>
        <taxon>Basidiomycota</taxon>
        <taxon>Agaricomycotina</taxon>
        <taxon>Agaricomycetes</taxon>
        <taxon>Polyporales</taxon>
        <taxon>Cerrenaceae</taxon>
        <taxon>Cerrena</taxon>
    </lineage>
</organism>
<evidence type="ECO:0000256" key="2">
    <source>
        <dbReference type="SAM" id="Phobius"/>
    </source>
</evidence>
<feature type="region of interest" description="Disordered" evidence="1">
    <location>
        <begin position="1"/>
        <end position="116"/>
    </location>
</feature>
<reference evidence="4 5" key="1">
    <citation type="submission" date="2022-09" db="EMBL/GenBank/DDBJ databases">
        <authorList>
            <person name="Palmer J.M."/>
        </authorList>
    </citation>
    <scope>NUCLEOTIDE SEQUENCE [LARGE SCALE GENOMIC DNA]</scope>
    <source>
        <strain evidence="4 5">DSM 7382</strain>
    </source>
</reference>
<dbReference type="Proteomes" id="UP001385951">
    <property type="component" value="Unassembled WGS sequence"/>
</dbReference>
<proteinExistence type="predicted"/>
<keyword evidence="2" id="KW-1133">Transmembrane helix</keyword>
<evidence type="ECO:0000313" key="5">
    <source>
        <dbReference type="Proteomes" id="UP001385951"/>
    </source>
</evidence>
<evidence type="ECO:0000313" key="4">
    <source>
        <dbReference type="EMBL" id="KAK7677502.1"/>
    </source>
</evidence>
<protein>
    <recommendedName>
        <fullName evidence="3">DUF6535 domain-containing protein</fullName>
    </recommendedName>
</protein>
<evidence type="ECO:0000256" key="1">
    <source>
        <dbReference type="SAM" id="MobiDB-lite"/>
    </source>
</evidence>